<keyword evidence="2" id="KW-1185">Reference proteome</keyword>
<dbReference type="EMBL" id="QVTD01000011">
    <property type="protein sequence ID" value="RFU62091.1"/>
    <property type="molecule type" value="Genomic_DNA"/>
</dbReference>
<evidence type="ECO:0000313" key="1">
    <source>
        <dbReference type="EMBL" id="RFU62091.1"/>
    </source>
</evidence>
<proteinExistence type="predicted"/>
<dbReference type="AlphaFoldDB" id="A0A372LA01"/>
<accession>A0A372LA01</accession>
<dbReference type="RefSeq" id="WP_117323549.1">
    <property type="nucleotide sequence ID" value="NZ_QVTD01000011.1"/>
</dbReference>
<dbReference type="Pfam" id="PF14398">
    <property type="entry name" value="ATPgrasp_YheCD"/>
    <property type="match status" value="1"/>
</dbReference>
<dbReference type="Proteomes" id="UP000262939">
    <property type="component" value="Unassembled WGS sequence"/>
</dbReference>
<sequence length="458" mass="53053">MKKTYPVEIADLKEDVFYYPRGFGEMENINHIWYGQHSCNAIMKENPHDQEKAILSQTLAETIQFTESDIPLHLFTYQDSIHIGPLVGIFTSGITPNLQKPVGERSSFFAKLLSLNKTTGCIPFLFGEHQIDWETETIKGYIFRNKRWDIRDFPFPNVVYDRLPNRRTENRTGPKEVKRRFQDEYSIPWYNPGFFNKWDIHERLSDEDDAVPYLPETYPFRSLSAIETLLSKFRQVYIKPIYGSLGLGIHQILYDKNENVYYCRYKDDQKINKLTRFPSLEHLFNHIFKHKRLHNMIIQQGIALITSNRRPIDFRVHTNKNHNGDWQVTAIAAKVAGAGSVTTHVNSGGQVRTIEELFPDNDMAVTVQEELSNAALILSKSIDRRIDGVIAEIGFDFGLDKQGHVWMFEANSKPGRSIFSHPKLREFEVLTRQLCLEYAVFLAEQSLQSSGEVVNENL</sequence>
<dbReference type="SUPFAM" id="SSF56059">
    <property type="entry name" value="Glutathione synthetase ATP-binding domain-like"/>
    <property type="match status" value="1"/>
</dbReference>
<organism evidence="1 2">
    <name type="scientific">Peribacillus glennii</name>
    <dbReference type="NCBI Taxonomy" id="2303991"/>
    <lineage>
        <taxon>Bacteria</taxon>
        <taxon>Bacillati</taxon>
        <taxon>Bacillota</taxon>
        <taxon>Bacilli</taxon>
        <taxon>Bacillales</taxon>
        <taxon>Bacillaceae</taxon>
        <taxon>Peribacillus</taxon>
    </lineage>
</organism>
<dbReference type="OrthoDB" id="7869153at2"/>
<protein>
    <submittedName>
        <fullName evidence="1">YheC/YheD family protein</fullName>
    </submittedName>
</protein>
<reference evidence="1 2" key="1">
    <citation type="submission" date="2018-08" db="EMBL/GenBank/DDBJ databases">
        <title>Bacillus chawlae sp. nov., Bacillus glennii sp. nov., and Bacillus saganii sp. nov. Isolated from the Vehicle Assembly Building at Kennedy Space Center where the Viking Spacecraft were Assembled.</title>
        <authorList>
            <person name="Seuylemezian A."/>
            <person name="Vaishampayan P."/>
        </authorList>
    </citation>
    <scope>NUCLEOTIDE SEQUENCE [LARGE SCALE GENOMIC DNA]</scope>
    <source>
        <strain evidence="1 2">V44-8</strain>
    </source>
</reference>
<dbReference type="InterPro" id="IPR026838">
    <property type="entry name" value="YheC/D"/>
</dbReference>
<gene>
    <name evidence="1" type="ORF">D0466_16035</name>
</gene>
<name>A0A372LA01_9BACI</name>
<evidence type="ECO:0000313" key="2">
    <source>
        <dbReference type="Proteomes" id="UP000262939"/>
    </source>
</evidence>
<comment type="caution">
    <text evidence="1">The sequence shown here is derived from an EMBL/GenBank/DDBJ whole genome shotgun (WGS) entry which is preliminary data.</text>
</comment>